<dbReference type="PIRSF" id="PIRSF012535">
    <property type="entry name" value="UCP012535"/>
    <property type="match status" value="1"/>
</dbReference>
<evidence type="ECO:0000259" key="4">
    <source>
        <dbReference type="Pfam" id="PF24850"/>
    </source>
</evidence>
<evidence type="ECO:0000313" key="6">
    <source>
        <dbReference type="Proteomes" id="UP000306229"/>
    </source>
</evidence>
<protein>
    <recommendedName>
        <fullName evidence="2">Putative cysteine ligase BshC</fullName>
        <ecNumber evidence="2">6.-.-.-</ecNumber>
    </recommendedName>
</protein>
<evidence type="ECO:0000256" key="2">
    <source>
        <dbReference type="HAMAP-Rule" id="MF_01867"/>
    </source>
</evidence>
<dbReference type="RefSeq" id="WP_138948862.1">
    <property type="nucleotide sequence ID" value="NZ_CP040749.1"/>
</dbReference>
<dbReference type="InterPro" id="IPR011199">
    <property type="entry name" value="Bacillithiol_biosynth_BshC"/>
</dbReference>
<dbReference type="Pfam" id="PF10079">
    <property type="entry name" value="Rossmann-like_BshC"/>
    <property type="match status" value="1"/>
</dbReference>
<reference evidence="5 6" key="1">
    <citation type="submission" date="2019-05" db="EMBL/GenBank/DDBJ databases">
        <title>Algicella ahnfeltiae gen. nov., sp. nov., a novel marine bacterium of the family Flavobacteriaceae isolated from a red alga.</title>
        <authorList>
            <person name="Nedashkovskaya O.I."/>
            <person name="Kukhlevskiy A.D."/>
            <person name="Kim S.-G."/>
            <person name="Zhukova N.V."/>
            <person name="Mikhailov V.V."/>
        </authorList>
    </citation>
    <scope>NUCLEOTIDE SEQUENCE [LARGE SCALE GENOMIC DNA]</scope>
    <source>
        <strain evidence="5 6">10Alg115</strain>
    </source>
</reference>
<dbReference type="Proteomes" id="UP000306229">
    <property type="component" value="Chromosome"/>
</dbReference>
<dbReference type="Pfam" id="PF24850">
    <property type="entry name" value="CC_BshC"/>
    <property type="match status" value="1"/>
</dbReference>
<keyword evidence="1 2" id="KW-0436">Ligase</keyword>
<comment type="similarity">
    <text evidence="2">Belongs to the BshC family.</text>
</comment>
<organism evidence="5 6">
    <name type="scientific">Aureibaculum algae</name>
    <dbReference type="NCBI Taxonomy" id="2584122"/>
    <lineage>
        <taxon>Bacteria</taxon>
        <taxon>Pseudomonadati</taxon>
        <taxon>Bacteroidota</taxon>
        <taxon>Flavobacteriia</taxon>
        <taxon>Flavobacteriales</taxon>
        <taxon>Flavobacteriaceae</taxon>
        <taxon>Aureibaculum</taxon>
    </lineage>
</organism>
<feature type="domain" description="Bacillithiol biosynthesis BshC C-terminal coiled-coil" evidence="4">
    <location>
        <begin position="378"/>
        <end position="534"/>
    </location>
</feature>
<name>A0A5B7TNK9_9FLAO</name>
<dbReference type="GO" id="GO:0016874">
    <property type="term" value="F:ligase activity"/>
    <property type="evidence" value="ECO:0007669"/>
    <property type="project" value="UniProtKB-UniRule"/>
</dbReference>
<dbReference type="InterPro" id="IPR055399">
    <property type="entry name" value="CC_BshC"/>
</dbReference>
<accession>A0A5B7TNK9</accession>
<evidence type="ECO:0000259" key="3">
    <source>
        <dbReference type="Pfam" id="PF10079"/>
    </source>
</evidence>
<proteinExistence type="inferred from homology"/>
<dbReference type="NCBIfam" id="TIGR03998">
    <property type="entry name" value="thiol_BshC"/>
    <property type="match status" value="1"/>
</dbReference>
<gene>
    <name evidence="2 5" type="primary">bshC</name>
    <name evidence="5" type="ORF">FF125_05685</name>
</gene>
<evidence type="ECO:0000313" key="5">
    <source>
        <dbReference type="EMBL" id="QCX37948.1"/>
    </source>
</evidence>
<dbReference type="KEGG" id="fbe:FF125_05685"/>
<keyword evidence="6" id="KW-1185">Reference proteome</keyword>
<evidence type="ECO:0000256" key="1">
    <source>
        <dbReference type="ARBA" id="ARBA00022598"/>
    </source>
</evidence>
<dbReference type="EC" id="6.-.-.-" evidence="2"/>
<dbReference type="InterPro" id="IPR055398">
    <property type="entry name" value="Rossmann-like_BshC"/>
</dbReference>
<dbReference type="HAMAP" id="MF_01867">
    <property type="entry name" value="BshC"/>
    <property type="match status" value="1"/>
</dbReference>
<dbReference type="OrthoDB" id="9765151at2"/>
<feature type="domain" description="Bacillithiol biosynthesis BshC N-terminal Rossmann-like" evidence="3">
    <location>
        <begin position="9"/>
        <end position="376"/>
    </location>
</feature>
<sequence>MIEEDCLTTIPFAQTGYFSDIICDYLAQDDKIKSFYSNFSTIDGFKKQIELKRLSFKLKSRSTLVNSLEKQYQKIEISSTTKRNIELLKKENTFTITTGHQLNLFTGPLYFLYKIVSTINLCKQLKREFPDDNFVPIYWMATEDHDFDEINYFNFKGQKISWNRDSKSGVGRLPTDGLENVAAIFEKALDGSKNAKYLIHLFKEAYVNHDNLTDATRYLTNELFSQYGLVIIDGDDTNLKELFKPFVEDELLNQTSFKQVSKTIEKLEKNYGIQVNPREINLFYLTDAIRERIVFEHGIYKVVDTDISWSKEDILKEVNAFPERFSPNVIMRPLYQEIILPNLCYIGGGGELAYWLELKDYFEAVKIPFPILLLRNSALIISEKQSNKAEKLNITIDELFLDQHQLVNKKIKEISKIEIDFSKQRNSLEKQFNDLEELATKTDKSFIGAVKAQKVKQLKGLNTLEKRLLSAQKRKLKDEVDRIKQLQNQLFPNQSLEERQRNFSEMYLLYGDRLIPTLMAMLNPLEGKFSVIQL</sequence>
<dbReference type="EMBL" id="CP040749">
    <property type="protein sequence ID" value="QCX37948.1"/>
    <property type="molecule type" value="Genomic_DNA"/>
</dbReference>
<dbReference type="AlphaFoldDB" id="A0A5B7TNK9"/>